<dbReference type="OrthoDB" id="9780932at2"/>
<feature type="domain" description="AB hydrolase-1" evidence="3">
    <location>
        <begin position="20"/>
        <end position="253"/>
    </location>
</feature>
<dbReference type="PRINTS" id="PR00111">
    <property type="entry name" value="ABHYDROLASE"/>
</dbReference>
<evidence type="ECO:0000256" key="2">
    <source>
        <dbReference type="ARBA" id="ARBA00022801"/>
    </source>
</evidence>
<dbReference type="EMBL" id="CP003630">
    <property type="protein sequence ID" value="AFZ21749.1"/>
    <property type="molecule type" value="Genomic_DNA"/>
</dbReference>
<evidence type="ECO:0000259" key="3">
    <source>
        <dbReference type="Pfam" id="PF00561"/>
    </source>
</evidence>
<dbReference type="PATRIC" id="fig|1173027.3.peg.6812"/>
<reference evidence="4 5" key="1">
    <citation type="submission" date="2012-06" db="EMBL/GenBank/DDBJ databases">
        <title>Finished chromosome of genome of Microcoleus sp. PCC 7113.</title>
        <authorList>
            <consortium name="US DOE Joint Genome Institute"/>
            <person name="Gugger M."/>
            <person name="Coursin T."/>
            <person name="Rippka R."/>
            <person name="Tandeau De Marsac N."/>
            <person name="Huntemann M."/>
            <person name="Wei C.-L."/>
            <person name="Han J."/>
            <person name="Detter J.C."/>
            <person name="Han C."/>
            <person name="Tapia R."/>
            <person name="Chen A."/>
            <person name="Kyrpides N."/>
            <person name="Mavromatis K."/>
            <person name="Markowitz V."/>
            <person name="Szeto E."/>
            <person name="Ivanova N."/>
            <person name="Pagani I."/>
            <person name="Pati A."/>
            <person name="Goodwin L."/>
            <person name="Nordberg H.P."/>
            <person name="Cantor M.N."/>
            <person name="Hua S.X."/>
            <person name="Woyke T."/>
            <person name="Kerfeld C.A."/>
        </authorList>
    </citation>
    <scope>NUCLEOTIDE SEQUENCE [LARGE SCALE GENOMIC DNA]</scope>
    <source>
        <strain evidence="4 5">PCC 7113</strain>
    </source>
</reference>
<dbReference type="KEGG" id="mic:Mic7113_6157"/>
<dbReference type="Pfam" id="PF00561">
    <property type="entry name" value="Abhydrolase_1"/>
    <property type="match status" value="1"/>
</dbReference>
<dbReference type="AlphaFoldDB" id="K9WPN9"/>
<dbReference type="InterPro" id="IPR029058">
    <property type="entry name" value="AB_hydrolase_fold"/>
</dbReference>
<comment type="similarity">
    <text evidence="1">Belongs to the AB hydrolase superfamily.</text>
</comment>
<dbReference type="Proteomes" id="UP000010471">
    <property type="component" value="Chromosome"/>
</dbReference>
<evidence type="ECO:0000313" key="5">
    <source>
        <dbReference type="Proteomes" id="UP000010471"/>
    </source>
</evidence>
<keyword evidence="4" id="KW-0808">Transferase</keyword>
<accession>K9WPN9</accession>
<dbReference type="eggNOG" id="COG2267">
    <property type="taxonomic scope" value="Bacteria"/>
</dbReference>
<dbReference type="Gene3D" id="3.40.50.1820">
    <property type="entry name" value="alpha/beta hydrolase"/>
    <property type="match status" value="1"/>
</dbReference>
<keyword evidence="2 4" id="KW-0378">Hydrolase</keyword>
<keyword evidence="5" id="KW-1185">Reference proteome</keyword>
<dbReference type="RefSeq" id="WP_015185878.1">
    <property type="nucleotide sequence ID" value="NC_019738.1"/>
</dbReference>
<dbReference type="GO" id="GO:0016787">
    <property type="term" value="F:hydrolase activity"/>
    <property type="evidence" value="ECO:0007669"/>
    <property type="project" value="UniProtKB-KW"/>
</dbReference>
<evidence type="ECO:0000313" key="4">
    <source>
        <dbReference type="EMBL" id="AFZ21749.1"/>
    </source>
</evidence>
<dbReference type="HOGENOM" id="CLU_020336_30_0_3"/>
<dbReference type="InterPro" id="IPR000073">
    <property type="entry name" value="AB_hydrolase_1"/>
</dbReference>
<organism evidence="4 5">
    <name type="scientific">Allocoleopsis franciscana PCC 7113</name>
    <dbReference type="NCBI Taxonomy" id="1173027"/>
    <lineage>
        <taxon>Bacteria</taxon>
        <taxon>Bacillati</taxon>
        <taxon>Cyanobacteriota</taxon>
        <taxon>Cyanophyceae</taxon>
        <taxon>Coleofasciculales</taxon>
        <taxon>Coleofasciculaceae</taxon>
        <taxon>Allocoleopsis</taxon>
        <taxon>Allocoleopsis franciscana</taxon>
    </lineage>
</organism>
<name>K9WPN9_9CYAN</name>
<keyword evidence="4" id="KW-0012">Acyltransferase</keyword>
<protein>
    <submittedName>
        <fullName evidence="4">Putative hydrolase or acyltransferase of alpha/beta superfamily</fullName>
    </submittedName>
</protein>
<dbReference type="GO" id="GO:0016746">
    <property type="term" value="F:acyltransferase activity"/>
    <property type="evidence" value="ECO:0007669"/>
    <property type="project" value="UniProtKB-KW"/>
</dbReference>
<dbReference type="STRING" id="1173027.Mic7113_6157"/>
<proteinExistence type="inferred from homology"/>
<gene>
    <name evidence="4" type="ORF">Mic7113_6157</name>
</gene>
<evidence type="ECO:0000256" key="1">
    <source>
        <dbReference type="ARBA" id="ARBA00008645"/>
    </source>
</evidence>
<dbReference type="PANTHER" id="PTHR43039">
    <property type="entry name" value="ESTERASE-RELATED"/>
    <property type="match status" value="1"/>
</dbReference>
<sequence length="267" mass="29497">MATHIIKRNHVNVQGQGNQTLIFAHGFGSDQTAWRHIVAAFESDYRIVLFDHVGAGQSDFNAYSRSRYSSLYGYAEDLLELCAELKLTHSILVGHSVSAMVGLLASLIEPQRFSRLIFMGASPRYLNDVDYHGGFEQSDLDALYGAMSANYEAWVCGFFAPLMMGNPERPSLAREYAGTMAVVRPDIALALARAIFQSDFRAHLSRLTVPTLIIQSSDDKAVPPEVGRYLASQIPKSQLVNINAQGHVPHLSAPDEVIRAIRAYLVE</sequence>
<dbReference type="FunFam" id="3.40.50.1820:FF:000042">
    <property type="entry name" value="probable strigolactone esterase DAD2"/>
    <property type="match status" value="1"/>
</dbReference>
<dbReference type="SUPFAM" id="SSF53474">
    <property type="entry name" value="alpha/beta-Hydrolases"/>
    <property type="match status" value="1"/>
</dbReference>